<dbReference type="PRINTS" id="PR00420">
    <property type="entry name" value="RNGMNOXGNASE"/>
</dbReference>
<dbReference type="InterPro" id="IPR036188">
    <property type="entry name" value="FAD/NAD-bd_sf"/>
</dbReference>
<keyword evidence="2" id="KW-0285">Flavoprotein</keyword>
<dbReference type="OrthoDB" id="3647401at2"/>
<name>A0A327ZF50_9ACTN</name>
<dbReference type="InterPro" id="IPR002938">
    <property type="entry name" value="FAD-bd"/>
</dbReference>
<dbReference type="GO" id="GO:0071949">
    <property type="term" value="F:FAD binding"/>
    <property type="evidence" value="ECO:0007669"/>
    <property type="project" value="InterPro"/>
</dbReference>
<comment type="caution">
    <text evidence="5">The sequence shown here is derived from an EMBL/GenBank/DDBJ whole genome shotgun (WGS) entry which is preliminary data.</text>
</comment>
<dbReference type="Proteomes" id="UP000249341">
    <property type="component" value="Unassembled WGS sequence"/>
</dbReference>
<dbReference type="InterPro" id="IPR050641">
    <property type="entry name" value="RIFMO-like"/>
</dbReference>
<keyword evidence="6" id="KW-1185">Reference proteome</keyword>
<evidence type="ECO:0000259" key="4">
    <source>
        <dbReference type="Pfam" id="PF01494"/>
    </source>
</evidence>
<sequence>MFTESRFTVIVGAGPTGLTLARVLSRHGVPYRILEASPGPPAGSRGKGLQPRTLEVLDDLGLISDFQAIGGPYPSLLIHAPGGSFAQRMDELHEPTPSVPYPNMLMLPQWLTSSLLADGVPVEYGIRVTDLAQDPSGVRVTLDSGETIEARYVVGADGGRSTVRKALGIEFEGSTHEEERMLIADVSVTGLDRDHWHIWPGASAFRLGLCPLPGTDRFQLTAPAGLSVPEAVAFLDPSITITDVGWTSEYRANMRMASRFRSGNIFLAGDAAHVHSPAGGQGLNTGVQDAYNLGWKLAYGGSALLDTYEAERLPVAAGVLGISTRLHQRQVDGDEDAMRRDDPVLRQLSLNYRGGVLAAEHRAGMGSAGLGSTAPGSIRAGDRAPDAVLGSGRRMFDLLRGPELKLLTFGWPAGLPELPDSVVVHRLELNSAYDIQVPTLMLIRPDNYVGCATHAPEDILTYLKLLTA</sequence>
<dbReference type="GO" id="GO:0016709">
    <property type="term" value="F:oxidoreductase activity, acting on paired donors, with incorporation or reduction of molecular oxygen, NAD(P)H as one donor, and incorporation of one atom of oxygen"/>
    <property type="evidence" value="ECO:0007669"/>
    <property type="project" value="UniProtKB-ARBA"/>
</dbReference>
<dbReference type="Gene3D" id="3.50.50.60">
    <property type="entry name" value="FAD/NAD(P)-binding domain"/>
    <property type="match status" value="1"/>
</dbReference>
<organism evidence="5 6">
    <name type="scientific">Actinoplanes lutulentus</name>
    <dbReference type="NCBI Taxonomy" id="1287878"/>
    <lineage>
        <taxon>Bacteria</taxon>
        <taxon>Bacillati</taxon>
        <taxon>Actinomycetota</taxon>
        <taxon>Actinomycetes</taxon>
        <taxon>Micromonosporales</taxon>
        <taxon>Micromonosporaceae</taxon>
        <taxon>Actinoplanes</taxon>
    </lineage>
</organism>
<dbReference type="Gene3D" id="3.40.30.120">
    <property type="match status" value="1"/>
</dbReference>
<evidence type="ECO:0000313" key="5">
    <source>
        <dbReference type="EMBL" id="RAK39574.1"/>
    </source>
</evidence>
<protein>
    <submittedName>
        <fullName evidence="5">2-polyprenyl-6-methoxyphenol hydroxylase-like FAD-dependent oxidoreductase</fullName>
    </submittedName>
</protein>
<dbReference type="NCBIfam" id="NF004832">
    <property type="entry name" value="PRK06184.1"/>
    <property type="match status" value="1"/>
</dbReference>
<dbReference type="PANTHER" id="PTHR43004">
    <property type="entry name" value="TRK SYSTEM POTASSIUM UPTAKE PROTEIN"/>
    <property type="match status" value="1"/>
</dbReference>
<evidence type="ECO:0000256" key="2">
    <source>
        <dbReference type="ARBA" id="ARBA00022630"/>
    </source>
</evidence>
<dbReference type="PANTHER" id="PTHR43004:SF19">
    <property type="entry name" value="BINDING MONOOXYGENASE, PUTATIVE (JCVI)-RELATED"/>
    <property type="match status" value="1"/>
</dbReference>
<keyword evidence="3" id="KW-0274">FAD</keyword>
<feature type="domain" description="FAD-binding" evidence="4">
    <location>
        <begin position="9"/>
        <end position="320"/>
    </location>
</feature>
<dbReference type="SUPFAM" id="SSF51905">
    <property type="entry name" value="FAD/NAD(P)-binding domain"/>
    <property type="match status" value="1"/>
</dbReference>
<dbReference type="EMBL" id="QLMJ01000004">
    <property type="protein sequence ID" value="RAK39574.1"/>
    <property type="molecule type" value="Genomic_DNA"/>
</dbReference>
<dbReference type="RefSeq" id="WP_111648799.1">
    <property type="nucleotide sequence ID" value="NZ_JACHWI010000001.1"/>
</dbReference>
<reference evidence="5 6" key="1">
    <citation type="submission" date="2018-06" db="EMBL/GenBank/DDBJ databases">
        <title>Genomic Encyclopedia of Type Strains, Phase III (KMG-III): the genomes of soil and plant-associated and newly described type strains.</title>
        <authorList>
            <person name="Whitman W."/>
        </authorList>
    </citation>
    <scope>NUCLEOTIDE SEQUENCE [LARGE SCALE GENOMIC DNA]</scope>
    <source>
        <strain evidence="5 6">CGMCC 4.7090</strain>
    </source>
</reference>
<accession>A0A327ZF50</accession>
<proteinExistence type="predicted"/>
<gene>
    <name evidence="5" type="ORF">B0I29_104111</name>
</gene>
<comment type="cofactor">
    <cofactor evidence="1">
        <name>FAD</name>
        <dbReference type="ChEBI" id="CHEBI:57692"/>
    </cofactor>
</comment>
<dbReference type="AlphaFoldDB" id="A0A327ZF50"/>
<dbReference type="Gene3D" id="3.30.70.2450">
    <property type="match status" value="1"/>
</dbReference>
<evidence type="ECO:0000256" key="3">
    <source>
        <dbReference type="ARBA" id="ARBA00022827"/>
    </source>
</evidence>
<evidence type="ECO:0000313" key="6">
    <source>
        <dbReference type="Proteomes" id="UP000249341"/>
    </source>
</evidence>
<evidence type="ECO:0000256" key="1">
    <source>
        <dbReference type="ARBA" id="ARBA00001974"/>
    </source>
</evidence>
<dbReference type="Pfam" id="PF01494">
    <property type="entry name" value="FAD_binding_3"/>
    <property type="match status" value="1"/>
</dbReference>